<dbReference type="AlphaFoldDB" id="A0A0C9S271"/>
<name>A0A0C9S271_9HYME</name>
<dbReference type="Gene3D" id="3.80.10.10">
    <property type="entry name" value="Ribonuclease Inhibitor"/>
    <property type="match status" value="1"/>
</dbReference>
<dbReference type="GO" id="GO:0016020">
    <property type="term" value="C:membrane"/>
    <property type="evidence" value="ECO:0007669"/>
    <property type="project" value="UniProtKB-SubCell"/>
</dbReference>
<proteinExistence type="predicted"/>
<protein>
    <submittedName>
        <fullName evidence="2">LRG1 protein</fullName>
    </submittedName>
</protein>
<organism evidence="2">
    <name type="scientific">Fopius arisanus</name>
    <dbReference type="NCBI Taxonomy" id="64838"/>
    <lineage>
        <taxon>Eukaryota</taxon>
        <taxon>Metazoa</taxon>
        <taxon>Ecdysozoa</taxon>
        <taxon>Arthropoda</taxon>
        <taxon>Hexapoda</taxon>
        <taxon>Insecta</taxon>
        <taxon>Pterygota</taxon>
        <taxon>Neoptera</taxon>
        <taxon>Endopterygota</taxon>
        <taxon>Hymenoptera</taxon>
        <taxon>Apocrita</taxon>
        <taxon>Ichneumonoidea</taxon>
        <taxon>Braconidae</taxon>
        <taxon>Opiinae</taxon>
        <taxon>Fopius</taxon>
    </lineage>
</organism>
<dbReference type="InterPro" id="IPR001611">
    <property type="entry name" value="Leu-rich_rpt"/>
</dbReference>
<dbReference type="PANTHER" id="PTHR45842:SF22">
    <property type="entry name" value="INSULIN-LIKE GROWTH FACTOR-BINDING PROTEIN COMPLEX ACID LABILE SUBUNIT ISOFORM X1"/>
    <property type="match status" value="1"/>
</dbReference>
<evidence type="ECO:0000256" key="1">
    <source>
        <dbReference type="ARBA" id="ARBA00022729"/>
    </source>
</evidence>
<gene>
    <name evidence="2" type="primary">LRG1</name>
    <name evidence="2" type="ORF">g.3954</name>
</gene>
<keyword evidence="1" id="KW-0732">Signal</keyword>
<reference evidence="2" key="1">
    <citation type="submission" date="2015-01" db="EMBL/GenBank/DDBJ databases">
        <title>Transcriptome Assembly of Fopius arisanus.</title>
        <authorList>
            <person name="Geib S."/>
        </authorList>
    </citation>
    <scope>NUCLEOTIDE SEQUENCE</scope>
</reference>
<dbReference type="SUPFAM" id="SSF52058">
    <property type="entry name" value="L domain-like"/>
    <property type="match status" value="1"/>
</dbReference>
<accession>A0A0C9S271</accession>
<dbReference type="InterPro" id="IPR050467">
    <property type="entry name" value="LRFN"/>
</dbReference>
<sequence>EFPRDFFKGIRDIKEVYIEKQNISTLSKDMLSEIPDTLNTLAVTESNLRTIEAGFISKFKYLGALKLTGNLLTELSPELLVGSDFLRWLFVNDNQITTIKNGTFNGHSMLSKLKLRGNPLVSVPDNVLDDVFLHEVEFPTTISEDKCNTLLKRQPELSHTICPHINTYNSDEE</sequence>
<evidence type="ECO:0000313" key="2">
    <source>
        <dbReference type="EMBL" id="JAG84778.1"/>
    </source>
</evidence>
<dbReference type="Pfam" id="PF13855">
    <property type="entry name" value="LRR_8"/>
    <property type="match status" value="1"/>
</dbReference>
<feature type="non-terminal residue" evidence="2">
    <location>
        <position position="1"/>
    </location>
</feature>
<dbReference type="PANTHER" id="PTHR45842">
    <property type="entry name" value="SYNAPTIC ADHESION-LIKE MOLECULE SALM"/>
    <property type="match status" value="1"/>
</dbReference>
<dbReference type="EMBL" id="GBYB01015011">
    <property type="protein sequence ID" value="JAG84778.1"/>
    <property type="molecule type" value="Transcribed_RNA"/>
</dbReference>
<dbReference type="InterPro" id="IPR032675">
    <property type="entry name" value="LRR_dom_sf"/>
</dbReference>